<evidence type="ECO:0000313" key="2">
    <source>
        <dbReference type="Proteomes" id="UP000199467"/>
    </source>
</evidence>
<sequence>MDIEYFFIERTKFIKYFYEHAIQPFEEIAEAIEEHKEPFAPPYSEDPEPLFLTEWLDAKTGIETVGHTALSMLSSSLQLFLKEWVKRLERQHGMKFDVNFKKNGWLNGYLEIFKQLELHIAQCPADISIIEQVTLARNRVQHPEQITNLNICHSNDDLKKYPRPFFAQEQEMSLSSSDEQDPTSWWLPLSLASTKEKIFEAIAQVESLCSWLESEYWNARNA</sequence>
<evidence type="ECO:0000313" key="1">
    <source>
        <dbReference type="EMBL" id="SDD34372.1"/>
    </source>
</evidence>
<keyword evidence="2" id="KW-1185">Reference proteome</keyword>
<dbReference type="EMBL" id="FMZQ01000014">
    <property type="protein sequence ID" value="SDD34372.1"/>
    <property type="molecule type" value="Genomic_DNA"/>
</dbReference>
<dbReference type="Proteomes" id="UP000199467">
    <property type="component" value="Unassembled WGS sequence"/>
</dbReference>
<dbReference type="AlphaFoldDB" id="A0A1G6TYY7"/>
<dbReference type="RefSeq" id="WP_081593839.1">
    <property type="nucleotide sequence ID" value="NZ_FMZQ01000014.1"/>
</dbReference>
<gene>
    <name evidence="1" type="ORF">SAMN05216576_114188</name>
</gene>
<protein>
    <submittedName>
        <fullName evidence="1">Uncharacterized protein</fullName>
    </submittedName>
</protein>
<organism evidence="1 2">
    <name type="scientific">Ectopseudomonas chengduensis</name>
    <dbReference type="NCBI Taxonomy" id="489632"/>
    <lineage>
        <taxon>Bacteria</taxon>
        <taxon>Pseudomonadati</taxon>
        <taxon>Pseudomonadota</taxon>
        <taxon>Gammaproteobacteria</taxon>
        <taxon>Pseudomonadales</taxon>
        <taxon>Pseudomonadaceae</taxon>
        <taxon>Ectopseudomonas</taxon>
    </lineage>
</organism>
<proteinExistence type="predicted"/>
<accession>A0A1G6TYY7</accession>
<reference evidence="2" key="1">
    <citation type="submission" date="2016-10" db="EMBL/GenBank/DDBJ databases">
        <authorList>
            <person name="Varghese N."/>
            <person name="Submissions S."/>
        </authorList>
    </citation>
    <scope>NUCLEOTIDE SEQUENCE [LARGE SCALE GENOMIC DNA]</scope>
    <source>
        <strain evidence="2">DSM 26382</strain>
    </source>
</reference>
<name>A0A1G6TYY7_9GAMM</name>